<accession>W4K9L4</accession>
<feature type="region of interest" description="Disordered" evidence="13">
    <location>
        <begin position="672"/>
        <end position="705"/>
    </location>
</feature>
<reference evidence="15 16" key="1">
    <citation type="journal article" date="2012" name="New Phytol.">
        <title>Insight into trade-off between wood decay and parasitism from the genome of a fungal forest pathogen.</title>
        <authorList>
            <person name="Olson A."/>
            <person name="Aerts A."/>
            <person name="Asiegbu F."/>
            <person name="Belbahri L."/>
            <person name="Bouzid O."/>
            <person name="Broberg A."/>
            <person name="Canback B."/>
            <person name="Coutinho P.M."/>
            <person name="Cullen D."/>
            <person name="Dalman K."/>
            <person name="Deflorio G."/>
            <person name="van Diepen L.T."/>
            <person name="Dunand C."/>
            <person name="Duplessis S."/>
            <person name="Durling M."/>
            <person name="Gonthier P."/>
            <person name="Grimwood J."/>
            <person name="Fossdal C.G."/>
            <person name="Hansson D."/>
            <person name="Henrissat B."/>
            <person name="Hietala A."/>
            <person name="Himmelstrand K."/>
            <person name="Hoffmeister D."/>
            <person name="Hogberg N."/>
            <person name="James T.Y."/>
            <person name="Karlsson M."/>
            <person name="Kohler A."/>
            <person name="Kues U."/>
            <person name="Lee Y.H."/>
            <person name="Lin Y.C."/>
            <person name="Lind M."/>
            <person name="Lindquist E."/>
            <person name="Lombard V."/>
            <person name="Lucas S."/>
            <person name="Lunden K."/>
            <person name="Morin E."/>
            <person name="Murat C."/>
            <person name="Park J."/>
            <person name="Raffaello T."/>
            <person name="Rouze P."/>
            <person name="Salamov A."/>
            <person name="Schmutz J."/>
            <person name="Solheim H."/>
            <person name="Stahlberg J."/>
            <person name="Velez H."/>
            <person name="de Vries R.P."/>
            <person name="Wiebenga A."/>
            <person name="Woodward S."/>
            <person name="Yakovlev I."/>
            <person name="Garbelotto M."/>
            <person name="Martin F."/>
            <person name="Grigoriev I.V."/>
            <person name="Stenlid J."/>
        </authorList>
    </citation>
    <scope>NUCLEOTIDE SEQUENCE [LARGE SCALE GENOMIC DNA]</scope>
    <source>
        <strain evidence="15 16">TC 32-1</strain>
    </source>
</reference>
<sequence length="1039" mass="118655">MHQFMCHKYLTFKFGPQINFIIGHNGSGKSAVLSAITVALGGKATATGRGNGLKSFIREGQNVSEVTIQLKNTGEEAYRHDEYGDSIVVTRHFTKEGSSSYKIKSKDGRVVSTKREELSAICDHMNIQVDNPMNVLTQGMAGDSARQFLSASHPTDKYRFFLRGTQLSQLSEEYETCMENVSQMSKVLLRKKEALPDLEQQFKEASARFQEASKARQQKYLADELKRELAWAHVAVKAEELQGKMEEHAKLARRLPKIQDSLKKAEEELEAATEEVKKYEEEHRSLGNIDHLHQRKRELDEKLRANKNKLLDIKNDQQEIGRNLAASRRMIANLETQIEEQTQKSAAHTQSKQDELNQKLANAQQDVHAAQARLKDIEQQHRERQEESDSLKPHADQVNRELQEIRTRLDGYKEQVARCREQQNNQLAPFGNRMKEVLEQINRLNWHGQRPVGPLGVYVKVKDPQKWAGLLSNVLGGYMSAFAVTDARDLAQMRKLLKDSRNPHSQVFVGEVDLFDYSRGEPAPQYLTVLRATECSNEYVLRVLINQARIERTLLGETRAHVDDLLKGMPGGGTGLSTDLYRVIRYPEGGGSSQPLPKLRPNDPRNLLFTGKDPAEQLRHWQEQGSAAEARFNELTQQVNESRQRFGELQRAIEDLKRQERAAARAVADAKSLRDDLQNEANESVPLETAGLEHAKQEQERERDSLLAQFESSAASKVKIDEAQVPLLEELKGVKTEIENFDAMQRQFVEKTEAAAERHMATQSATQHWAKKLKEELTKVNEADERAQLVQKEFENWTEKAEEYCARVENPRKPDEVQRQLESVQRALKEREKRHGATVEEMTIEVNRTQAAYETAKKDLKSMYTLNKALKKALRLRFNKWYDFRRHIAFRCKVVFQYHLSNRGYFGKVLFNHQDGTLQLKVQTDEQHGTQQGSRDKDPRSLSGGEKSFATICLLLAMWESIGSPIRCLDEFDVFMDAVNRRISMKMMIDTANSSDGKQYVLITPQNMQSIHLGNTVRVHRMSDPERGQGVLAYGQTVA</sequence>
<dbReference type="InterPro" id="IPR027417">
    <property type="entry name" value="P-loop_NTPase"/>
</dbReference>
<dbReference type="InParanoid" id="W4K9L4"/>
<evidence type="ECO:0000313" key="15">
    <source>
        <dbReference type="EMBL" id="ETW81761.1"/>
    </source>
</evidence>
<keyword evidence="8 12" id="KW-0175">Coiled coil</keyword>
<dbReference type="SUPFAM" id="SSF57997">
    <property type="entry name" value="Tropomyosin"/>
    <property type="match status" value="1"/>
</dbReference>
<dbReference type="FunCoup" id="W4K9L4">
    <property type="interactions" value="528"/>
</dbReference>
<dbReference type="GO" id="GO:0003684">
    <property type="term" value="F:damaged DNA binding"/>
    <property type="evidence" value="ECO:0007669"/>
    <property type="project" value="TreeGrafter"/>
</dbReference>
<protein>
    <recommendedName>
        <fullName evidence="14">RecF/RecN/SMC N-terminal domain-containing protein</fullName>
    </recommendedName>
</protein>
<evidence type="ECO:0000256" key="9">
    <source>
        <dbReference type="ARBA" id="ARBA00023172"/>
    </source>
</evidence>
<evidence type="ECO:0000313" key="16">
    <source>
        <dbReference type="Proteomes" id="UP000030671"/>
    </source>
</evidence>
<evidence type="ECO:0000259" key="14">
    <source>
        <dbReference type="Pfam" id="PF02463"/>
    </source>
</evidence>
<keyword evidence="7" id="KW-0067">ATP-binding</keyword>
<dbReference type="GO" id="GO:0005524">
    <property type="term" value="F:ATP binding"/>
    <property type="evidence" value="ECO:0007669"/>
    <property type="project" value="UniProtKB-KW"/>
</dbReference>
<dbReference type="AlphaFoldDB" id="W4K9L4"/>
<organism evidence="15 16">
    <name type="scientific">Heterobasidion irregulare (strain TC 32-1)</name>
    <dbReference type="NCBI Taxonomy" id="747525"/>
    <lineage>
        <taxon>Eukaryota</taxon>
        <taxon>Fungi</taxon>
        <taxon>Dikarya</taxon>
        <taxon>Basidiomycota</taxon>
        <taxon>Agaricomycotina</taxon>
        <taxon>Agaricomycetes</taxon>
        <taxon>Russulales</taxon>
        <taxon>Bondarzewiaceae</taxon>
        <taxon>Heterobasidion</taxon>
        <taxon>Heterobasidion annosum species complex</taxon>
    </lineage>
</organism>
<proteinExistence type="inferred from homology"/>
<dbReference type="Gene3D" id="3.40.50.300">
    <property type="entry name" value="P-loop containing nucleotide triphosphate hydrolases"/>
    <property type="match status" value="2"/>
</dbReference>
<evidence type="ECO:0000256" key="6">
    <source>
        <dbReference type="ARBA" id="ARBA00022763"/>
    </source>
</evidence>
<keyword evidence="10" id="KW-0234">DNA repair</keyword>
<feature type="compositionally biased region" description="Basic and acidic residues" evidence="13">
    <location>
        <begin position="691"/>
        <end position="705"/>
    </location>
</feature>
<evidence type="ECO:0000256" key="3">
    <source>
        <dbReference type="ARBA" id="ARBA00006793"/>
    </source>
</evidence>
<dbReference type="GO" id="GO:0030915">
    <property type="term" value="C:Smc5-Smc6 complex"/>
    <property type="evidence" value="ECO:0007669"/>
    <property type="project" value="TreeGrafter"/>
</dbReference>
<dbReference type="PANTHER" id="PTHR19306:SF6">
    <property type="entry name" value="STRUCTURAL MAINTENANCE OF CHROMOSOMES PROTEIN 6"/>
    <property type="match status" value="1"/>
</dbReference>
<keyword evidence="9" id="KW-0233">DNA recombination</keyword>
<feature type="coiled-coil region" evidence="12">
    <location>
        <begin position="188"/>
        <end position="215"/>
    </location>
</feature>
<dbReference type="KEGG" id="hir:HETIRDRAFT_36823"/>
<keyword evidence="6" id="KW-0227">DNA damage</keyword>
<evidence type="ECO:0000256" key="4">
    <source>
        <dbReference type="ARBA" id="ARBA00022454"/>
    </source>
</evidence>
<feature type="domain" description="RecF/RecN/SMC N-terminal" evidence="14">
    <location>
        <begin position="9"/>
        <end position="1019"/>
    </location>
</feature>
<feature type="coiled-coil region" evidence="12">
    <location>
        <begin position="248"/>
        <end position="422"/>
    </location>
</feature>
<dbReference type="GO" id="GO:0005634">
    <property type="term" value="C:nucleus"/>
    <property type="evidence" value="ECO:0007669"/>
    <property type="project" value="UniProtKB-SubCell"/>
</dbReference>
<evidence type="ECO:0000256" key="13">
    <source>
        <dbReference type="SAM" id="MobiDB-lite"/>
    </source>
</evidence>
<keyword evidence="4" id="KW-0158">Chromosome</keyword>
<feature type="coiled-coil region" evidence="12">
    <location>
        <begin position="773"/>
        <end position="800"/>
    </location>
</feature>
<evidence type="ECO:0000256" key="12">
    <source>
        <dbReference type="SAM" id="Coils"/>
    </source>
</evidence>
<dbReference type="eggNOG" id="KOG0250">
    <property type="taxonomic scope" value="Eukaryota"/>
</dbReference>
<evidence type="ECO:0000256" key="8">
    <source>
        <dbReference type="ARBA" id="ARBA00023054"/>
    </source>
</evidence>
<evidence type="ECO:0000256" key="10">
    <source>
        <dbReference type="ARBA" id="ARBA00023204"/>
    </source>
</evidence>
<dbReference type="SUPFAM" id="SSF52540">
    <property type="entry name" value="P-loop containing nucleoside triphosphate hydrolases"/>
    <property type="match status" value="2"/>
</dbReference>
<evidence type="ECO:0000256" key="11">
    <source>
        <dbReference type="ARBA" id="ARBA00023242"/>
    </source>
</evidence>
<dbReference type="STRING" id="747525.W4K9L4"/>
<feature type="compositionally biased region" description="Basic and acidic residues" evidence="13">
    <location>
        <begin position="924"/>
        <end position="940"/>
    </location>
</feature>
<keyword evidence="16" id="KW-1185">Reference proteome</keyword>
<dbReference type="RefSeq" id="XP_009545787.1">
    <property type="nucleotide sequence ID" value="XM_009547492.1"/>
</dbReference>
<gene>
    <name evidence="15" type="ORF">HETIRDRAFT_36823</name>
</gene>
<dbReference type="GO" id="GO:0035861">
    <property type="term" value="C:site of double-strand break"/>
    <property type="evidence" value="ECO:0007669"/>
    <property type="project" value="TreeGrafter"/>
</dbReference>
<feature type="region of interest" description="Disordered" evidence="13">
    <location>
        <begin position="924"/>
        <end position="944"/>
    </location>
</feature>
<dbReference type="HOGENOM" id="CLU_009063_0_0_1"/>
<dbReference type="OrthoDB" id="10072614at2759"/>
<dbReference type="EMBL" id="KI925458">
    <property type="protein sequence ID" value="ETW81761.1"/>
    <property type="molecule type" value="Genomic_DNA"/>
</dbReference>
<dbReference type="Proteomes" id="UP000030671">
    <property type="component" value="Unassembled WGS sequence"/>
</dbReference>
<dbReference type="InterPro" id="IPR003395">
    <property type="entry name" value="RecF/RecN/SMC_N"/>
</dbReference>
<evidence type="ECO:0000256" key="1">
    <source>
        <dbReference type="ARBA" id="ARBA00004123"/>
    </source>
</evidence>
<comment type="subcellular location">
    <subcellularLocation>
        <location evidence="2">Chromosome</location>
    </subcellularLocation>
    <subcellularLocation>
        <location evidence="1">Nucleus</location>
    </subcellularLocation>
</comment>
<name>W4K9L4_HETIT</name>
<dbReference type="PANTHER" id="PTHR19306">
    <property type="entry name" value="STRUCTURAL MAINTENANCE OF CHROMOSOMES 5,6 SMC5, SMC6"/>
    <property type="match status" value="1"/>
</dbReference>
<comment type="similarity">
    <text evidence="3">Belongs to the SMC family. SMC6 subfamily.</text>
</comment>
<evidence type="ECO:0000256" key="7">
    <source>
        <dbReference type="ARBA" id="ARBA00022840"/>
    </source>
</evidence>
<dbReference type="Pfam" id="PF02463">
    <property type="entry name" value="SMC_N"/>
    <property type="match status" value="1"/>
</dbReference>
<keyword evidence="5" id="KW-0547">Nucleotide-binding</keyword>
<evidence type="ECO:0000256" key="5">
    <source>
        <dbReference type="ARBA" id="ARBA00022741"/>
    </source>
</evidence>
<evidence type="ECO:0000256" key="2">
    <source>
        <dbReference type="ARBA" id="ARBA00004286"/>
    </source>
</evidence>
<dbReference type="GO" id="GO:0000724">
    <property type="term" value="P:double-strand break repair via homologous recombination"/>
    <property type="evidence" value="ECO:0007669"/>
    <property type="project" value="TreeGrafter"/>
</dbReference>
<dbReference type="GO" id="GO:0003697">
    <property type="term" value="F:single-stranded DNA binding"/>
    <property type="evidence" value="ECO:0007669"/>
    <property type="project" value="TreeGrafter"/>
</dbReference>
<dbReference type="GeneID" id="20671831"/>
<keyword evidence="11" id="KW-0539">Nucleus</keyword>